<dbReference type="Gene3D" id="2.60.120.1440">
    <property type="match status" value="1"/>
</dbReference>
<dbReference type="AlphaFoldDB" id="A0A1I0R1L2"/>
<dbReference type="PANTHER" id="PTHR30273:SF2">
    <property type="entry name" value="PROTEIN FECR"/>
    <property type="match status" value="1"/>
</dbReference>
<dbReference type="PANTHER" id="PTHR30273">
    <property type="entry name" value="PERIPLASMIC SIGNAL SENSOR AND SIGMA FACTOR ACTIVATOR FECR-RELATED"/>
    <property type="match status" value="1"/>
</dbReference>
<evidence type="ECO:0000259" key="3">
    <source>
        <dbReference type="Pfam" id="PF16344"/>
    </source>
</evidence>
<dbReference type="Proteomes" id="UP000199310">
    <property type="component" value="Unassembled WGS sequence"/>
</dbReference>
<organism evidence="4 5">
    <name type="scientific">Chitinophaga arvensicola</name>
    <dbReference type="NCBI Taxonomy" id="29529"/>
    <lineage>
        <taxon>Bacteria</taxon>
        <taxon>Pseudomonadati</taxon>
        <taxon>Bacteroidota</taxon>
        <taxon>Chitinophagia</taxon>
        <taxon>Chitinophagales</taxon>
        <taxon>Chitinophagaceae</taxon>
        <taxon>Chitinophaga</taxon>
    </lineage>
</organism>
<feature type="domain" description="FecR protein" evidence="2">
    <location>
        <begin position="124"/>
        <end position="217"/>
    </location>
</feature>
<dbReference type="PIRSF" id="PIRSF018266">
    <property type="entry name" value="FecR"/>
    <property type="match status" value="1"/>
</dbReference>
<keyword evidence="1" id="KW-1133">Transmembrane helix</keyword>
<accession>A0A1I0R1L2</accession>
<dbReference type="EMBL" id="FOJG01000001">
    <property type="protein sequence ID" value="SEW34326.1"/>
    <property type="molecule type" value="Genomic_DNA"/>
</dbReference>
<protein>
    <submittedName>
        <fullName evidence="4">Ferric-dicitrate binding protein FerR, regulates iron transport through sigma-19</fullName>
    </submittedName>
</protein>
<dbReference type="Pfam" id="PF04773">
    <property type="entry name" value="FecR"/>
    <property type="match status" value="1"/>
</dbReference>
<dbReference type="Gene3D" id="3.55.50.30">
    <property type="match status" value="1"/>
</dbReference>
<dbReference type="InterPro" id="IPR006860">
    <property type="entry name" value="FecR"/>
</dbReference>
<dbReference type="OrthoDB" id="645173at2"/>
<proteinExistence type="predicted"/>
<reference evidence="5" key="1">
    <citation type="submission" date="2016-10" db="EMBL/GenBank/DDBJ databases">
        <authorList>
            <person name="Varghese N."/>
            <person name="Submissions S."/>
        </authorList>
    </citation>
    <scope>NUCLEOTIDE SEQUENCE [LARGE SCALE GENOMIC DNA]</scope>
    <source>
        <strain evidence="5">DSM 3695</strain>
    </source>
</reference>
<keyword evidence="5" id="KW-1185">Reference proteome</keyword>
<keyword evidence="1" id="KW-0472">Membrane</keyword>
<name>A0A1I0R1L2_9BACT</name>
<gene>
    <name evidence="4" type="ORF">SAMN04488122_2095</name>
</gene>
<evidence type="ECO:0000259" key="2">
    <source>
        <dbReference type="Pfam" id="PF04773"/>
    </source>
</evidence>
<keyword evidence="1" id="KW-0812">Transmembrane</keyword>
<dbReference type="InterPro" id="IPR012373">
    <property type="entry name" value="Ferrdict_sens_TM"/>
</dbReference>
<sequence length="338" mass="37382">MLVHTAIVKSDVMNRNIEALLDRYRQGNTTVEENQLIEKWLAENGVADPAWQRLAPADKEQWLADVLTDVKATIGSNQPVRKLVPSHRYLWYKLAGAAAVLLVVFAVWSRFSGQPALPKDLAVVSIPRDQKKQITLADGSRVWLNAGAELKYPAVFSEKAREVYLSGEAYFDVQHDPAKPFLIHTGKVLTTVLGTAFNIKADKDQQTVEVTVSKGKVSVEDAGKLLGILTSNQQISLDLVSGKFAEKTVNANTVIAWQGNEMSFDDITFADAALQLQQHFHVKISFNNEKLKACRFSGSTLKGDQLDKILDVITGFNNATWQRKPDGLIVIYGDGCTE</sequence>
<dbReference type="STRING" id="29529.SAMN04488122_2095"/>
<evidence type="ECO:0000256" key="1">
    <source>
        <dbReference type="SAM" id="Phobius"/>
    </source>
</evidence>
<feature type="domain" description="Protein FecR C-terminal" evidence="3">
    <location>
        <begin position="262"/>
        <end position="329"/>
    </location>
</feature>
<evidence type="ECO:0000313" key="5">
    <source>
        <dbReference type="Proteomes" id="UP000199310"/>
    </source>
</evidence>
<evidence type="ECO:0000313" key="4">
    <source>
        <dbReference type="EMBL" id="SEW34326.1"/>
    </source>
</evidence>
<dbReference type="InterPro" id="IPR032508">
    <property type="entry name" value="FecR_C"/>
</dbReference>
<dbReference type="Pfam" id="PF16344">
    <property type="entry name" value="FecR_C"/>
    <property type="match status" value="1"/>
</dbReference>
<dbReference type="GO" id="GO:0016989">
    <property type="term" value="F:sigma factor antagonist activity"/>
    <property type="evidence" value="ECO:0007669"/>
    <property type="project" value="TreeGrafter"/>
</dbReference>
<feature type="transmembrane region" description="Helical" evidence="1">
    <location>
        <begin position="90"/>
        <end position="108"/>
    </location>
</feature>